<dbReference type="STRING" id="1054147.F4PT14"/>
<evidence type="ECO:0000313" key="3">
    <source>
        <dbReference type="EMBL" id="EGG21590.1"/>
    </source>
</evidence>
<dbReference type="EMBL" id="GL883010">
    <property type="protein sequence ID" value="EGG21590.1"/>
    <property type="molecule type" value="Genomic_DNA"/>
</dbReference>
<gene>
    <name evidence="3" type="ORF">DFA_01476</name>
</gene>
<evidence type="ECO:0000313" key="4">
    <source>
        <dbReference type="Proteomes" id="UP000007797"/>
    </source>
</evidence>
<proteinExistence type="predicted"/>
<dbReference type="Proteomes" id="UP000007797">
    <property type="component" value="Unassembled WGS sequence"/>
</dbReference>
<reference evidence="4" key="1">
    <citation type="journal article" date="2011" name="Genome Res.">
        <title>Phylogeny-wide analysis of social amoeba genomes highlights ancient origins for complex intercellular communication.</title>
        <authorList>
            <person name="Heidel A.J."/>
            <person name="Lawal H.M."/>
            <person name="Felder M."/>
            <person name="Schilde C."/>
            <person name="Helps N.R."/>
            <person name="Tunggal B."/>
            <person name="Rivero F."/>
            <person name="John U."/>
            <person name="Schleicher M."/>
            <person name="Eichinger L."/>
            <person name="Platzer M."/>
            <person name="Noegel A.A."/>
            <person name="Schaap P."/>
            <person name="Gloeckner G."/>
        </authorList>
    </citation>
    <scope>NUCLEOTIDE SEQUENCE [LARGE SCALE GENOMIC DNA]</scope>
    <source>
        <strain evidence="4">SH3</strain>
    </source>
</reference>
<organism evidence="3 4">
    <name type="scientific">Cavenderia fasciculata</name>
    <name type="common">Slime mold</name>
    <name type="synonym">Dictyostelium fasciculatum</name>
    <dbReference type="NCBI Taxonomy" id="261658"/>
    <lineage>
        <taxon>Eukaryota</taxon>
        <taxon>Amoebozoa</taxon>
        <taxon>Evosea</taxon>
        <taxon>Eumycetozoa</taxon>
        <taxon>Dictyostelia</taxon>
        <taxon>Acytosteliales</taxon>
        <taxon>Cavenderiaceae</taxon>
        <taxon>Cavenderia</taxon>
    </lineage>
</organism>
<sequence>MNPKTFEELQNDFKSFHNPEYYLGIDIGGTNTRIILSIEQSTYEVSTFKASKVVDLIEGVKSADTKLYPLLQNPPLATCCCMAGPTSNVDRYRFTNYDQSDAVLDPVQLPQRLCPSGKTFFLNDLESGCYGLISLIKHNLVGFYTKQFTSIVIPTRPSTSEIFVVMAPGTGLGVGLINHKKGQYYVSPSEFGHIQISPHGPNHPNYKEEQALLNNIIPNEDPTRQFSLEYEDIVSGRGLVACYKYYSGGDTKLGHDIAHEANASSDPENASVKAMKAHYAYLFKGAQELAVGLKATGVYLIGDNIVHNSRFFDANRPFLLDQFYCHPKKAWIENTPINIQTVQTNLNLLGTVYYARHHGQL</sequence>
<evidence type="ECO:0008006" key="5">
    <source>
        <dbReference type="Google" id="ProtNLM"/>
    </source>
</evidence>
<dbReference type="OMA" id="GHISICS"/>
<name>F4PT14_CACFS</name>
<keyword evidence="2" id="KW-0418">Kinase</keyword>
<dbReference type="InterPro" id="IPR003836">
    <property type="entry name" value="Glucokinase"/>
</dbReference>
<dbReference type="OrthoDB" id="10257118at2759"/>
<protein>
    <recommendedName>
        <fullName evidence="5">Glucokinase</fullName>
    </recommendedName>
</protein>
<dbReference type="AlphaFoldDB" id="F4PT14"/>
<dbReference type="PANTHER" id="PTHR47450:SF1">
    <property type="entry name" value="GLUCOKINASE"/>
    <property type="match status" value="1"/>
</dbReference>
<accession>F4PT14</accession>
<dbReference type="PANTHER" id="PTHR47450">
    <property type="entry name" value="GLUCOKINASE"/>
    <property type="match status" value="1"/>
</dbReference>
<keyword evidence="4" id="KW-1185">Reference proteome</keyword>
<evidence type="ECO:0000256" key="2">
    <source>
        <dbReference type="ARBA" id="ARBA00022777"/>
    </source>
</evidence>
<evidence type="ECO:0000256" key="1">
    <source>
        <dbReference type="ARBA" id="ARBA00022679"/>
    </source>
</evidence>
<dbReference type="RefSeq" id="XP_004359440.1">
    <property type="nucleotide sequence ID" value="XM_004359383.1"/>
</dbReference>
<dbReference type="KEGG" id="dfa:DFA_01476"/>
<dbReference type="Gene3D" id="3.40.367.20">
    <property type="match status" value="1"/>
</dbReference>
<dbReference type="CDD" id="cd24008">
    <property type="entry name" value="ASKHA_NBD_GLK"/>
    <property type="match status" value="1"/>
</dbReference>
<keyword evidence="1" id="KW-0808">Transferase</keyword>
<dbReference type="InterPro" id="IPR043129">
    <property type="entry name" value="ATPase_NBD"/>
</dbReference>
<dbReference type="GO" id="GO:0004340">
    <property type="term" value="F:glucokinase activity"/>
    <property type="evidence" value="ECO:0007669"/>
    <property type="project" value="InterPro"/>
</dbReference>
<dbReference type="GeneID" id="14873678"/>
<dbReference type="Gene3D" id="3.30.420.40">
    <property type="match status" value="1"/>
</dbReference>
<dbReference type="SUPFAM" id="SSF53067">
    <property type="entry name" value="Actin-like ATPase domain"/>
    <property type="match status" value="1"/>
</dbReference>
<dbReference type="Pfam" id="PF02685">
    <property type="entry name" value="Glucokinase"/>
    <property type="match status" value="1"/>
</dbReference>
<dbReference type="GO" id="GO:0005536">
    <property type="term" value="F:D-glucose binding"/>
    <property type="evidence" value="ECO:0007669"/>
    <property type="project" value="InterPro"/>
</dbReference>
<dbReference type="GO" id="GO:0005524">
    <property type="term" value="F:ATP binding"/>
    <property type="evidence" value="ECO:0007669"/>
    <property type="project" value="InterPro"/>
</dbReference>
<dbReference type="GO" id="GO:0006096">
    <property type="term" value="P:glycolytic process"/>
    <property type="evidence" value="ECO:0007669"/>
    <property type="project" value="InterPro"/>
</dbReference>